<dbReference type="Proteomes" id="UP000752696">
    <property type="component" value="Unassembled WGS sequence"/>
</dbReference>
<accession>A0A6V7H830</accession>
<evidence type="ECO:0000313" key="2">
    <source>
        <dbReference type="EMBL" id="CAD1475603.1"/>
    </source>
</evidence>
<gene>
    <name evidence="2" type="ORF">MHI_LOCUS586895</name>
</gene>
<sequence length="328" mass="37296">MLSACTDIDRSRCLARCYRADLHNIRTYLFNNKTKTHLGHWEKRRDDSITFSIKIETNVNNEMDNYSNETSNDVAVTRTNINAPSFADESQNVVSFSKEETIPRYGTTFREAGAACPTKFMDWSEERFTDDAVMKSVAADPRVERHAEDAFARENEDTRRNDNEARASREFEAHLEIERDGGRSRETENFRVKAEEEPSPEMFLVSILQKSAVLVKNSKERFNEKIVDLGTDASKEKCTVVGREENRNPSSVTDTRLEESSCSKETNDAQRDESFGIVSKIRANTTGGGHNATQSRREETKKDVGLFRERSSTRNNGGTESTIFPTRS</sequence>
<comment type="caution">
    <text evidence="2">The sequence shown here is derived from an EMBL/GenBank/DDBJ whole genome shotgun (WGS) entry which is preliminary data.</text>
</comment>
<protein>
    <submittedName>
        <fullName evidence="2">Uncharacterized protein</fullName>
    </submittedName>
</protein>
<evidence type="ECO:0000313" key="3">
    <source>
        <dbReference type="Proteomes" id="UP000752696"/>
    </source>
</evidence>
<feature type="compositionally biased region" description="Polar residues" evidence="1">
    <location>
        <begin position="313"/>
        <end position="328"/>
    </location>
</feature>
<feature type="compositionally biased region" description="Basic and acidic residues" evidence="1">
    <location>
        <begin position="295"/>
        <end position="312"/>
    </location>
</feature>
<keyword evidence="3" id="KW-1185">Reference proteome</keyword>
<reference evidence="2" key="1">
    <citation type="submission" date="2020-07" db="EMBL/GenBank/DDBJ databases">
        <authorList>
            <person name="Nazaruddin N."/>
        </authorList>
    </citation>
    <scope>NUCLEOTIDE SEQUENCE</scope>
</reference>
<feature type="non-terminal residue" evidence="2">
    <location>
        <position position="328"/>
    </location>
</feature>
<evidence type="ECO:0000256" key="1">
    <source>
        <dbReference type="SAM" id="MobiDB-lite"/>
    </source>
</evidence>
<proteinExistence type="predicted"/>
<name>A0A6V7H830_9HYME</name>
<feature type="compositionally biased region" description="Basic and acidic residues" evidence="1">
    <location>
        <begin position="255"/>
        <end position="274"/>
    </location>
</feature>
<feature type="region of interest" description="Disordered" evidence="1">
    <location>
        <begin position="243"/>
        <end position="328"/>
    </location>
</feature>
<dbReference type="AlphaFoldDB" id="A0A6V7H830"/>
<dbReference type="EMBL" id="CAJDYZ010008624">
    <property type="protein sequence ID" value="CAD1475603.1"/>
    <property type="molecule type" value="Genomic_DNA"/>
</dbReference>
<organism evidence="2 3">
    <name type="scientific">Heterotrigona itama</name>
    <dbReference type="NCBI Taxonomy" id="395501"/>
    <lineage>
        <taxon>Eukaryota</taxon>
        <taxon>Metazoa</taxon>
        <taxon>Ecdysozoa</taxon>
        <taxon>Arthropoda</taxon>
        <taxon>Hexapoda</taxon>
        <taxon>Insecta</taxon>
        <taxon>Pterygota</taxon>
        <taxon>Neoptera</taxon>
        <taxon>Endopterygota</taxon>
        <taxon>Hymenoptera</taxon>
        <taxon>Apocrita</taxon>
        <taxon>Aculeata</taxon>
        <taxon>Apoidea</taxon>
        <taxon>Anthophila</taxon>
        <taxon>Apidae</taxon>
        <taxon>Heterotrigona</taxon>
    </lineage>
</organism>